<feature type="compositionally biased region" description="Basic and acidic residues" evidence="1">
    <location>
        <begin position="451"/>
        <end position="465"/>
    </location>
</feature>
<dbReference type="Proteomes" id="UP000663879">
    <property type="component" value="Unassembled WGS sequence"/>
</dbReference>
<dbReference type="AlphaFoldDB" id="A0A814D076"/>
<dbReference type="OrthoDB" id="5987462at2759"/>
<accession>A0A814D076</accession>
<evidence type="ECO:0000313" key="2">
    <source>
        <dbReference type="EMBL" id="CAF0949293.1"/>
    </source>
</evidence>
<reference evidence="2" key="1">
    <citation type="submission" date="2021-02" db="EMBL/GenBank/DDBJ databases">
        <authorList>
            <person name="Nowell W R."/>
        </authorList>
    </citation>
    <scope>NUCLEOTIDE SEQUENCE</scope>
    <source>
        <strain evidence="2">Ploen Becks lab</strain>
    </source>
</reference>
<keyword evidence="3" id="KW-1185">Reference proteome</keyword>
<gene>
    <name evidence="2" type="ORF">OXX778_LOCUS13853</name>
</gene>
<proteinExistence type="predicted"/>
<protein>
    <submittedName>
        <fullName evidence="2">Uncharacterized protein</fullName>
    </submittedName>
</protein>
<dbReference type="EMBL" id="CAJNOC010002746">
    <property type="protein sequence ID" value="CAF0949293.1"/>
    <property type="molecule type" value="Genomic_DNA"/>
</dbReference>
<feature type="region of interest" description="Disordered" evidence="1">
    <location>
        <begin position="441"/>
        <end position="465"/>
    </location>
</feature>
<sequence length="465" mass="54441">MYGTENFHQEIRYRTSIELFLNLDEFLKINAPNLHLIDIISHNGLNLSSSREILFEEIKDSFRDESWSGPWHIFGASQALQINIIPIHPSMDKRIKDYLNTEIKSLNSHGTVNISWTHTTNKNVDNCVWSPNHFVCVLPVFKDYFENAVQKRKENDILEHSNSSIEIIKKNLYDESEYINKQISSGDLSYYQEFNSIKITSEDELDITDAEIKNEEDKAYCSSSNQKQKSFQSKNDLDVIKIDSDNEENNGSVEKEAQSLGDFVRHIDFGYNRLECVLFTEQQYNDLIRFCTSYRNFSIVNIDTTFNLGHYYVTYLTYRNISLKVQATETHPIYNSFAKIKWSLNSLVNDYYTTNDIEGTNHKLKEMAQHSKKILSNIFDLFETLAKSQTDLSFLAMKGSGEYKVSNYFGSYSYSSQRWSQFCPEEQEKKIKSFLRFEQKKSETEPNITEIYRRKPLDKKSKNEK</sequence>
<evidence type="ECO:0000256" key="1">
    <source>
        <dbReference type="SAM" id="MobiDB-lite"/>
    </source>
</evidence>
<organism evidence="2 3">
    <name type="scientific">Brachionus calyciflorus</name>
    <dbReference type="NCBI Taxonomy" id="104777"/>
    <lineage>
        <taxon>Eukaryota</taxon>
        <taxon>Metazoa</taxon>
        <taxon>Spiralia</taxon>
        <taxon>Gnathifera</taxon>
        <taxon>Rotifera</taxon>
        <taxon>Eurotatoria</taxon>
        <taxon>Monogononta</taxon>
        <taxon>Pseudotrocha</taxon>
        <taxon>Ploima</taxon>
        <taxon>Brachionidae</taxon>
        <taxon>Brachionus</taxon>
    </lineage>
</organism>
<comment type="caution">
    <text evidence="2">The sequence shown here is derived from an EMBL/GenBank/DDBJ whole genome shotgun (WGS) entry which is preliminary data.</text>
</comment>
<evidence type="ECO:0000313" key="3">
    <source>
        <dbReference type="Proteomes" id="UP000663879"/>
    </source>
</evidence>
<name>A0A814D076_9BILA</name>